<proteinExistence type="predicted"/>
<feature type="transmembrane region" description="Helical" evidence="1">
    <location>
        <begin position="92"/>
        <end position="111"/>
    </location>
</feature>
<keyword evidence="3" id="KW-1185">Reference proteome</keyword>
<feature type="transmembrane region" description="Helical" evidence="1">
    <location>
        <begin position="67"/>
        <end position="86"/>
    </location>
</feature>
<organism evidence="2 3">
    <name type="scientific">Mycetocola manganoxydans</name>
    <dbReference type="NCBI Taxonomy" id="699879"/>
    <lineage>
        <taxon>Bacteria</taxon>
        <taxon>Bacillati</taxon>
        <taxon>Actinomycetota</taxon>
        <taxon>Actinomycetes</taxon>
        <taxon>Micrococcales</taxon>
        <taxon>Microbacteriaceae</taxon>
        <taxon>Mycetocola</taxon>
    </lineage>
</organism>
<dbReference type="OrthoDB" id="5125716at2"/>
<evidence type="ECO:0000313" key="3">
    <source>
        <dbReference type="Proteomes" id="UP000270299"/>
    </source>
</evidence>
<feature type="transmembrane region" description="Helical" evidence="1">
    <location>
        <begin position="44"/>
        <end position="62"/>
    </location>
</feature>
<protein>
    <submittedName>
        <fullName evidence="2">Uncharacterized protein</fullName>
    </submittedName>
</protein>
<name>A0A3L6ZKL9_9MICO</name>
<dbReference type="Pfam" id="PF20619">
    <property type="entry name" value="DUF6804"/>
    <property type="match status" value="1"/>
</dbReference>
<evidence type="ECO:0000256" key="1">
    <source>
        <dbReference type="SAM" id="Phobius"/>
    </source>
</evidence>
<sequence>MRSADRPTGTPVDSPFLRSALAPGLLGAIVLIAGLALLDVESFIIIRYVVSILALIVCVFVIQAKAWWWLLGLVPIAVIWNPVIVIELHGQGWVSAQFIAALVLIIIGVRLKVPVRRNDTPAG</sequence>
<accession>A0A3L6ZKL9</accession>
<dbReference type="InterPro" id="IPR046548">
    <property type="entry name" value="DUF6804"/>
</dbReference>
<evidence type="ECO:0000313" key="2">
    <source>
        <dbReference type="EMBL" id="RLP68526.1"/>
    </source>
</evidence>
<dbReference type="Proteomes" id="UP000270299">
    <property type="component" value="Unassembled WGS sequence"/>
</dbReference>
<reference evidence="2 3" key="1">
    <citation type="submission" date="2018-10" db="EMBL/GenBank/DDBJ databases">
        <authorList>
            <person name="Li J."/>
        </authorList>
    </citation>
    <scope>NUCLEOTIDE SEQUENCE [LARGE SCALE GENOMIC DNA]</scope>
    <source>
        <strain evidence="2 3">CCTCC AB209002</strain>
    </source>
</reference>
<dbReference type="EMBL" id="RCUV01000020">
    <property type="protein sequence ID" value="RLP68526.1"/>
    <property type="molecule type" value="Genomic_DNA"/>
</dbReference>
<feature type="transmembrane region" description="Helical" evidence="1">
    <location>
        <begin position="20"/>
        <end position="38"/>
    </location>
</feature>
<dbReference type="AlphaFoldDB" id="A0A3L6ZKL9"/>
<gene>
    <name evidence="2" type="ORF">D9V29_13685</name>
</gene>
<keyword evidence="1" id="KW-0472">Membrane</keyword>
<keyword evidence="1" id="KW-0812">Transmembrane</keyword>
<keyword evidence="1" id="KW-1133">Transmembrane helix</keyword>
<comment type="caution">
    <text evidence="2">The sequence shown here is derived from an EMBL/GenBank/DDBJ whole genome shotgun (WGS) entry which is preliminary data.</text>
</comment>